<dbReference type="OrthoDB" id="509124at2759"/>
<evidence type="ECO:0000313" key="1">
    <source>
        <dbReference type="EMBL" id="EPS43365.1"/>
    </source>
</evidence>
<organism evidence="1 2">
    <name type="scientific">Dactylellina haptotyla (strain CBS 200.50)</name>
    <name type="common">Nematode-trapping fungus</name>
    <name type="synonym">Monacrosporium haptotylum</name>
    <dbReference type="NCBI Taxonomy" id="1284197"/>
    <lineage>
        <taxon>Eukaryota</taxon>
        <taxon>Fungi</taxon>
        <taxon>Dikarya</taxon>
        <taxon>Ascomycota</taxon>
        <taxon>Pezizomycotina</taxon>
        <taxon>Orbiliomycetes</taxon>
        <taxon>Orbiliales</taxon>
        <taxon>Orbiliaceae</taxon>
        <taxon>Dactylellina</taxon>
    </lineage>
</organism>
<gene>
    <name evidence="1" type="ORF">H072_2676</name>
</gene>
<reference evidence="2" key="2">
    <citation type="submission" date="2013-04" db="EMBL/GenBank/DDBJ databases">
        <title>Genomic mechanisms accounting for the adaptation to parasitism in nematode-trapping fungi.</title>
        <authorList>
            <person name="Ahren D.G."/>
        </authorList>
    </citation>
    <scope>NUCLEOTIDE SEQUENCE [LARGE SCALE GENOMIC DNA]</scope>
    <source>
        <strain evidence="2">CBS 200.50</strain>
    </source>
</reference>
<dbReference type="OMA" id="CEGTNIV"/>
<comment type="caution">
    <text evidence="1">The sequence shown here is derived from an EMBL/GenBank/DDBJ whole genome shotgun (WGS) entry which is preliminary data.</text>
</comment>
<proteinExistence type="predicted"/>
<reference evidence="1 2" key="1">
    <citation type="journal article" date="2013" name="PLoS Genet.">
        <title>Genomic mechanisms accounting for the adaptation to parasitism in nematode-trapping fungi.</title>
        <authorList>
            <person name="Meerupati T."/>
            <person name="Andersson K.M."/>
            <person name="Friman E."/>
            <person name="Kumar D."/>
            <person name="Tunlid A."/>
            <person name="Ahren D."/>
        </authorList>
    </citation>
    <scope>NUCLEOTIDE SEQUENCE [LARGE SCALE GENOMIC DNA]</scope>
    <source>
        <strain evidence="1 2">CBS 200.50</strain>
    </source>
</reference>
<dbReference type="AlphaFoldDB" id="S8AKA3"/>
<sequence>MAAKTAPTETTPAAEIITPGLSTPHYPDGGFFTVKAAPITINATKDQVLDVLLRVGSYHAWSSFLCEGTNIVHPKTRPQGGSNMDGDDDADIVTVGSTFDVKVRLFPAVPAILASQTEKITSIEKSEEAYIITWSPTDITGERVHIISEPDHGYGTCKYETYETFQMSPKAWMTKLCLSSNLVNGFGAWSADLKKAVEGRNLVSNPT</sequence>
<dbReference type="EMBL" id="AQGS01000079">
    <property type="protein sequence ID" value="EPS43365.1"/>
    <property type="molecule type" value="Genomic_DNA"/>
</dbReference>
<dbReference type="SUPFAM" id="SSF55961">
    <property type="entry name" value="Bet v1-like"/>
    <property type="match status" value="1"/>
</dbReference>
<dbReference type="HOGENOM" id="CLU_069867_0_0_1"/>
<evidence type="ECO:0000313" key="2">
    <source>
        <dbReference type="Proteomes" id="UP000015100"/>
    </source>
</evidence>
<name>S8AKA3_DACHA</name>
<keyword evidence="2" id="KW-1185">Reference proteome</keyword>
<protein>
    <recommendedName>
        <fullName evidence="3">Bet v I/Major latex protein domain-containing protein</fullName>
    </recommendedName>
</protein>
<dbReference type="Proteomes" id="UP000015100">
    <property type="component" value="Unassembled WGS sequence"/>
</dbReference>
<accession>S8AKA3</accession>
<evidence type="ECO:0008006" key="3">
    <source>
        <dbReference type="Google" id="ProtNLM"/>
    </source>
</evidence>